<organism evidence="1">
    <name type="scientific">Geladintestivirus 5</name>
    <dbReference type="NCBI Taxonomy" id="3233137"/>
    <lineage>
        <taxon>Viruses</taxon>
        <taxon>Duplodnaviria</taxon>
        <taxon>Heunggongvirae</taxon>
        <taxon>Uroviricota</taxon>
        <taxon>Caudoviricetes</taxon>
        <taxon>Crassvirales</taxon>
    </lineage>
</organism>
<dbReference type="EMBL" id="PP965495">
    <property type="protein sequence ID" value="XCO00094.1"/>
    <property type="molecule type" value="Genomic_DNA"/>
</dbReference>
<reference evidence="1" key="1">
    <citation type="submission" date="2024-06" db="EMBL/GenBank/DDBJ databases">
        <title>Intestivirid acquisition increases across infancy in a wild primate population.</title>
        <authorList>
            <person name="Schneider-Creas I.A."/>
            <person name="Moya I.L."/>
            <person name="Chiou K.L."/>
            <person name="Baniel A."/>
            <person name="Azanaw Haile A."/>
            <person name="Kebede F."/>
            <person name="Abebe B."/>
            <person name="Snyder-Mackler N."/>
            <person name="Varsani A."/>
        </authorList>
    </citation>
    <scope>NUCLEOTIDE SEQUENCE</scope>
    <source>
        <strain evidence="1">Int_RNL_2018_1252_VOL</strain>
    </source>
</reference>
<evidence type="ECO:0000313" key="1">
    <source>
        <dbReference type="EMBL" id="XCO00094.1"/>
    </source>
</evidence>
<protein>
    <submittedName>
        <fullName evidence="1">Uncharacterized protein</fullName>
    </submittedName>
</protein>
<name>A0AAU8MG58_9CAUD</name>
<accession>A0AAU8MG58</accession>
<proteinExistence type="predicted"/>
<sequence>MKNTINRMLIFIQCFFYGGARIKLTTPVEEIISCYFK</sequence>